<gene>
    <name evidence="1" type="ORF">NCTC10913_04576</name>
</gene>
<evidence type="ECO:0000313" key="1">
    <source>
        <dbReference type="EMBL" id="VDG74196.1"/>
    </source>
</evidence>
<evidence type="ECO:0000313" key="2">
    <source>
        <dbReference type="Proteomes" id="UP000277570"/>
    </source>
</evidence>
<sequence>MTVFYLQEDLIDELKKVFKGFKLKDPYGNESDINIFSQNLPLINIDEEEEPFPYIIVRVTEGAINDIESEQELTTQLLVGIYDDSQEANGHKDILNIIQKIHERFFKNNILANKYVMQTPFKWVLQEEDTNPYYFGGIEVSWKTRTIEKEDKFA</sequence>
<comment type="caution">
    <text evidence="1">The sequence shown here is derived from an EMBL/GenBank/DDBJ whole genome shotgun (WGS) entry which is preliminary data.</text>
</comment>
<dbReference type="EMBL" id="UYIN01000022">
    <property type="protein sequence ID" value="VDG74196.1"/>
    <property type="molecule type" value="Genomic_DNA"/>
</dbReference>
<organism evidence="1 2">
    <name type="scientific">Clostridium carnis</name>
    <dbReference type="NCBI Taxonomy" id="1530"/>
    <lineage>
        <taxon>Bacteria</taxon>
        <taxon>Bacillati</taxon>
        <taxon>Bacillota</taxon>
        <taxon>Clostridia</taxon>
        <taxon>Eubacteriales</taxon>
        <taxon>Clostridiaceae</taxon>
        <taxon>Clostridium</taxon>
    </lineage>
</organism>
<proteinExistence type="predicted"/>
<reference evidence="1 2" key="1">
    <citation type="submission" date="2018-11" db="EMBL/GenBank/DDBJ databases">
        <authorList>
            <consortium name="Pathogen Informatics"/>
        </authorList>
    </citation>
    <scope>NUCLEOTIDE SEQUENCE [LARGE SCALE GENOMIC DNA]</scope>
    <source>
        <strain evidence="1 2">NCTC10913</strain>
    </source>
</reference>
<dbReference type="Proteomes" id="UP000277570">
    <property type="component" value="Unassembled WGS sequence"/>
</dbReference>
<keyword evidence="2" id="KW-1185">Reference proteome</keyword>
<name>A0ABY6T0Y5_9CLOT</name>
<dbReference type="RefSeq" id="WP_125150001.1">
    <property type="nucleotide sequence ID" value="NZ_UYIN01000022.1"/>
</dbReference>
<accession>A0ABY6T0Y5</accession>
<protein>
    <submittedName>
        <fullName evidence="1">Uncharacterized protein</fullName>
    </submittedName>
</protein>